<feature type="domain" description="HicB-like antitoxin of toxin-antitoxin system" evidence="1">
    <location>
        <begin position="11"/>
        <end position="58"/>
    </location>
</feature>
<protein>
    <recommendedName>
        <fullName evidence="1">HicB-like antitoxin of toxin-antitoxin system domain-containing protein</fullName>
    </recommendedName>
</protein>
<accession>A0A2M8EP63</accession>
<dbReference type="AlphaFoldDB" id="A0A2M8EP63"/>
<gene>
    <name evidence="2" type="ORF">CO057_02245</name>
</gene>
<reference evidence="3" key="1">
    <citation type="submission" date="2017-09" db="EMBL/GenBank/DDBJ databases">
        <title>Depth-based differentiation of microbial function through sediment-hosted aquifers and enrichment of novel symbionts in the deep terrestrial subsurface.</title>
        <authorList>
            <person name="Probst A.J."/>
            <person name="Ladd B."/>
            <person name="Jarett J.K."/>
            <person name="Geller-Mcgrath D.E."/>
            <person name="Sieber C.M.K."/>
            <person name="Emerson J.B."/>
            <person name="Anantharaman K."/>
            <person name="Thomas B.C."/>
            <person name="Malmstrom R."/>
            <person name="Stieglmeier M."/>
            <person name="Klingl A."/>
            <person name="Woyke T."/>
            <person name="Ryan C.M."/>
            <person name="Banfield J.F."/>
        </authorList>
    </citation>
    <scope>NUCLEOTIDE SEQUENCE [LARGE SCALE GENOMIC DNA]</scope>
</reference>
<dbReference type="PANTHER" id="PTHR34504:SF4">
    <property type="entry name" value="ANTITOXIN HICB"/>
    <property type="match status" value="1"/>
</dbReference>
<dbReference type="Gene3D" id="3.30.160.250">
    <property type="match status" value="1"/>
</dbReference>
<dbReference type="InterPro" id="IPR051404">
    <property type="entry name" value="TA_system_antitoxin"/>
</dbReference>
<organism evidence="2 3">
    <name type="scientific">Candidatus Uhrbacteria bacterium CG_4_9_14_0_2_um_filter_41_50</name>
    <dbReference type="NCBI Taxonomy" id="1975031"/>
    <lineage>
        <taxon>Bacteria</taxon>
        <taxon>Candidatus Uhriibacteriota</taxon>
    </lineage>
</organism>
<name>A0A2M8EP63_9BACT</name>
<dbReference type="InterPro" id="IPR035069">
    <property type="entry name" value="TTHA1013/TTHA0281-like"/>
</dbReference>
<evidence type="ECO:0000313" key="3">
    <source>
        <dbReference type="Proteomes" id="UP000230251"/>
    </source>
</evidence>
<proteinExistence type="predicted"/>
<dbReference type="InterPro" id="IPR031807">
    <property type="entry name" value="HicB-like"/>
</dbReference>
<dbReference type="SUPFAM" id="SSF143100">
    <property type="entry name" value="TTHA1013/TTHA0281-like"/>
    <property type="match status" value="1"/>
</dbReference>
<comment type="caution">
    <text evidence="2">The sequence shown here is derived from an EMBL/GenBank/DDBJ whole genome shotgun (WGS) entry which is preliminary data.</text>
</comment>
<sequence>MKTTSKKIHQFPVIVQEDESGGFWVSCPALEGCYSQGETIDKALANMQEAILLTLEDLPIKKQRALSEKQVSLHLVGVWTYSPAFQVKW</sequence>
<dbReference type="Pfam" id="PF15919">
    <property type="entry name" value="HicB_lk_antitox"/>
    <property type="match status" value="1"/>
</dbReference>
<dbReference type="PANTHER" id="PTHR34504">
    <property type="entry name" value="ANTITOXIN HICB"/>
    <property type="match status" value="1"/>
</dbReference>
<evidence type="ECO:0000313" key="2">
    <source>
        <dbReference type="EMBL" id="PJC24530.1"/>
    </source>
</evidence>
<evidence type="ECO:0000259" key="1">
    <source>
        <dbReference type="Pfam" id="PF15919"/>
    </source>
</evidence>
<dbReference type="Proteomes" id="UP000230251">
    <property type="component" value="Unassembled WGS sequence"/>
</dbReference>
<dbReference type="EMBL" id="PFSI01000035">
    <property type="protein sequence ID" value="PJC24530.1"/>
    <property type="molecule type" value="Genomic_DNA"/>
</dbReference>